<gene>
    <name evidence="8" type="ORF">QBC33DRAFT_475931</name>
</gene>
<evidence type="ECO:0000256" key="1">
    <source>
        <dbReference type="ARBA" id="ARBA00001311"/>
    </source>
</evidence>
<dbReference type="InterPro" id="IPR023631">
    <property type="entry name" value="Amidase_dom"/>
</dbReference>
<accession>A0AAJ0BWH2</accession>
<dbReference type="InterPro" id="IPR020556">
    <property type="entry name" value="Amidase_CS"/>
</dbReference>
<feature type="binding site" evidence="6">
    <location>
        <begin position="239"/>
        <end position="242"/>
    </location>
    <ligand>
        <name>substrate</name>
    </ligand>
</feature>
<comment type="catalytic activity">
    <reaction evidence="1">
        <text>a monocarboxylic acid amide + H2O = a monocarboxylate + NH4(+)</text>
        <dbReference type="Rhea" id="RHEA:12020"/>
        <dbReference type="ChEBI" id="CHEBI:15377"/>
        <dbReference type="ChEBI" id="CHEBI:28938"/>
        <dbReference type="ChEBI" id="CHEBI:35757"/>
        <dbReference type="ChEBI" id="CHEBI:83628"/>
        <dbReference type="EC" id="3.5.1.4"/>
    </reaction>
</comment>
<dbReference type="EMBL" id="MU839015">
    <property type="protein sequence ID" value="KAK1765526.1"/>
    <property type="molecule type" value="Genomic_DNA"/>
</dbReference>
<feature type="domain" description="Amidase" evidence="7">
    <location>
        <begin position="79"/>
        <end position="552"/>
    </location>
</feature>
<name>A0AAJ0BWH2_9PEZI</name>
<dbReference type="PIRSF" id="PIRSF001221">
    <property type="entry name" value="Amidase_fungi"/>
    <property type="match status" value="1"/>
</dbReference>
<dbReference type="PANTHER" id="PTHR46072">
    <property type="entry name" value="AMIDASE-RELATED-RELATED"/>
    <property type="match status" value="1"/>
</dbReference>
<comment type="similarity">
    <text evidence="2">Belongs to the amidase family.</text>
</comment>
<evidence type="ECO:0000256" key="2">
    <source>
        <dbReference type="ARBA" id="ARBA00009199"/>
    </source>
</evidence>
<dbReference type="Proteomes" id="UP001244011">
    <property type="component" value="Unassembled WGS sequence"/>
</dbReference>
<organism evidence="8 9">
    <name type="scientific">Phialemonium atrogriseum</name>
    <dbReference type="NCBI Taxonomy" id="1093897"/>
    <lineage>
        <taxon>Eukaryota</taxon>
        <taxon>Fungi</taxon>
        <taxon>Dikarya</taxon>
        <taxon>Ascomycota</taxon>
        <taxon>Pezizomycotina</taxon>
        <taxon>Sordariomycetes</taxon>
        <taxon>Sordariomycetidae</taxon>
        <taxon>Cephalothecales</taxon>
        <taxon>Cephalothecaceae</taxon>
        <taxon>Phialemonium</taxon>
    </lineage>
</organism>
<evidence type="ECO:0000256" key="3">
    <source>
        <dbReference type="ARBA" id="ARBA00012922"/>
    </source>
</evidence>
<keyword evidence="9" id="KW-1185">Reference proteome</keyword>
<protein>
    <recommendedName>
        <fullName evidence="3">amidase</fullName>
        <ecNumber evidence="3">3.5.1.4</ecNumber>
    </recommendedName>
</protein>
<dbReference type="GO" id="GO:0004040">
    <property type="term" value="F:amidase activity"/>
    <property type="evidence" value="ECO:0007669"/>
    <property type="project" value="UniProtKB-EC"/>
</dbReference>
<sequence>MHAQSWQDRAAAKRASILAEIPAEWRLAQADIDRAEKQRVLVGPFMEQLLDPETVSIVNQDSVPLVEAIKSRAYTSEQVTRAFCKTAAVAHQIDPCLLEFFPASAIERAQELDRYLAENGRPMGPLHGLPVSLKDQFHVKGLDTTMGYVGWIGGNLGSKDPSEAHKLESLLVTDLLALGAVLYCKTSVPQTLMIGETVNNILGQTFNPHNRLLSSGGSSGGEGALMALRGSTIGLGTDIGGSVRIPAAFSGIFSLKPTPERVSYRGMANTNPGQNTYRSTVGPMGTSIEGVELMFRSLLTTEPWLRDPSVVPIPFRQDVMDSYLSRADKNGTATDRPLKIGVLWTNNIVQPHPPVSRGIKMLVDAIRKAGHKVVDWNPPNHGPAYDTHLWFIGADGGDDVHSHLARSGEPVIPIVAHAYAVRREAEPLLEYQKRTVQGLEYEAGYSDYWNSTAEDDGQIVDAVIMPVAAHAAVIPGQYYDNHYGEVINLLNYSAGVIPITKADKNVDVPNTAYQPKSSVDKLNWESYDAEVYDGAPVGLQIVGRKFEEEKILAIMQIVYAALQKA</sequence>
<dbReference type="RefSeq" id="XP_060281739.1">
    <property type="nucleotide sequence ID" value="XM_060425247.1"/>
</dbReference>
<dbReference type="GeneID" id="85308434"/>
<feature type="binding site" evidence="6">
    <location>
        <position position="192"/>
    </location>
    <ligand>
        <name>substrate</name>
    </ligand>
</feature>
<dbReference type="EC" id="3.5.1.4" evidence="3"/>
<comment type="caution">
    <text evidence="8">The sequence shown here is derived from an EMBL/GenBank/DDBJ whole genome shotgun (WGS) entry which is preliminary data.</text>
</comment>
<proteinExistence type="inferred from homology"/>
<dbReference type="AlphaFoldDB" id="A0AAJ0BWH2"/>
<evidence type="ECO:0000256" key="6">
    <source>
        <dbReference type="PIRSR" id="PIRSR001221-2"/>
    </source>
</evidence>
<feature type="active site" description="Charge relay system" evidence="5">
    <location>
        <position position="218"/>
    </location>
</feature>
<dbReference type="Pfam" id="PF01425">
    <property type="entry name" value="Amidase"/>
    <property type="match status" value="1"/>
</dbReference>
<evidence type="ECO:0000259" key="7">
    <source>
        <dbReference type="Pfam" id="PF01425"/>
    </source>
</evidence>
<dbReference type="InterPro" id="IPR036928">
    <property type="entry name" value="AS_sf"/>
</dbReference>
<evidence type="ECO:0000313" key="8">
    <source>
        <dbReference type="EMBL" id="KAK1765526.1"/>
    </source>
</evidence>
<evidence type="ECO:0000256" key="4">
    <source>
        <dbReference type="ARBA" id="ARBA00022801"/>
    </source>
</evidence>
<dbReference type="Gene3D" id="3.90.1300.10">
    <property type="entry name" value="Amidase signature (AS) domain"/>
    <property type="match status" value="1"/>
</dbReference>
<evidence type="ECO:0000256" key="5">
    <source>
        <dbReference type="PIRSR" id="PIRSR001221-1"/>
    </source>
</evidence>
<keyword evidence="4" id="KW-0378">Hydrolase</keyword>
<dbReference type="PROSITE" id="PS00571">
    <property type="entry name" value="AMIDASES"/>
    <property type="match status" value="1"/>
</dbReference>
<feature type="active site" description="Charge relay system" evidence="5">
    <location>
        <position position="134"/>
    </location>
</feature>
<feature type="binding site" evidence="6">
    <location>
        <position position="218"/>
    </location>
    <ligand>
        <name>substrate</name>
    </ligand>
</feature>
<dbReference type="SUPFAM" id="SSF75304">
    <property type="entry name" value="Amidase signature (AS) enzymes"/>
    <property type="match status" value="1"/>
</dbReference>
<reference evidence="8" key="1">
    <citation type="submission" date="2023-06" db="EMBL/GenBank/DDBJ databases">
        <title>Genome-scale phylogeny and comparative genomics of the fungal order Sordariales.</title>
        <authorList>
            <consortium name="Lawrence Berkeley National Laboratory"/>
            <person name="Hensen N."/>
            <person name="Bonometti L."/>
            <person name="Westerberg I."/>
            <person name="Brannstrom I.O."/>
            <person name="Guillou S."/>
            <person name="Cros-Aarteil S."/>
            <person name="Calhoun S."/>
            <person name="Haridas S."/>
            <person name="Kuo A."/>
            <person name="Mondo S."/>
            <person name="Pangilinan J."/>
            <person name="Riley R."/>
            <person name="Labutti K."/>
            <person name="Andreopoulos B."/>
            <person name="Lipzen A."/>
            <person name="Chen C."/>
            <person name="Yanf M."/>
            <person name="Daum C."/>
            <person name="Ng V."/>
            <person name="Clum A."/>
            <person name="Steindorff A."/>
            <person name="Ohm R."/>
            <person name="Martin F."/>
            <person name="Silar P."/>
            <person name="Natvig D."/>
            <person name="Lalanne C."/>
            <person name="Gautier V."/>
            <person name="Ament-Velasquez S.L."/>
            <person name="Kruys A."/>
            <person name="Hutchinson M.I."/>
            <person name="Powell A.J."/>
            <person name="Barry K."/>
            <person name="Miller A.N."/>
            <person name="Grigoriev I.V."/>
            <person name="Debuchy R."/>
            <person name="Gladieux P."/>
            <person name="Thoren M.H."/>
            <person name="Johannesson H."/>
        </authorList>
    </citation>
    <scope>NUCLEOTIDE SEQUENCE</scope>
    <source>
        <strain evidence="8">8032-3</strain>
    </source>
</reference>
<evidence type="ECO:0000313" key="9">
    <source>
        <dbReference type="Proteomes" id="UP001244011"/>
    </source>
</evidence>
<feature type="active site" description="Acyl-ester intermediate" evidence="5">
    <location>
        <position position="242"/>
    </location>
</feature>
<dbReference type="PANTHER" id="PTHR46072:SF8">
    <property type="entry name" value="AMIDASE DOMAIN-CONTAINING PROTEIN"/>
    <property type="match status" value="1"/>
</dbReference>